<evidence type="ECO:0000256" key="9">
    <source>
        <dbReference type="ARBA" id="ARBA00023004"/>
    </source>
</evidence>
<dbReference type="NCBIfam" id="TIGR00758">
    <property type="entry name" value="UDG_fam4"/>
    <property type="match status" value="1"/>
</dbReference>
<evidence type="ECO:0000256" key="3">
    <source>
        <dbReference type="ARBA" id="ARBA00012030"/>
    </source>
</evidence>
<dbReference type="GO" id="GO:0051539">
    <property type="term" value="F:4 iron, 4 sulfur cluster binding"/>
    <property type="evidence" value="ECO:0007669"/>
    <property type="project" value="UniProtKB-KW"/>
</dbReference>
<gene>
    <name evidence="14" type="ORF">F3K02_12135</name>
</gene>
<name>A0A7Y8GXT3_9BURK</name>
<proteinExistence type="inferred from homology"/>
<accession>A0A7Y8GXT3</accession>
<dbReference type="EMBL" id="VYGV01000009">
    <property type="protein sequence ID" value="NWF45993.1"/>
    <property type="molecule type" value="Genomic_DNA"/>
</dbReference>
<keyword evidence="10" id="KW-0411">Iron-sulfur</keyword>
<dbReference type="EC" id="3.2.2.27" evidence="3"/>
<evidence type="ECO:0000256" key="12">
    <source>
        <dbReference type="SAM" id="MobiDB-lite"/>
    </source>
</evidence>
<reference evidence="14 15" key="1">
    <citation type="submission" date="2019-09" db="EMBL/GenBank/DDBJ databases">
        <title>Hydrogenophaga aromatica sp. nov., isolated from a para-xylene-degrading enrichment culture.</title>
        <authorList>
            <person name="Tancsics A."/>
            <person name="Banerjee S."/>
        </authorList>
    </citation>
    <scope>NUCLEOTIDE SEQUENCE [LARGE SCALE GENOMIC DNA]</scope>
    <source>
        <strain evidence="14 15">D2P1</strain>
    </source>
</reference>
<dbReference type="RefSeq" id="WP_177135903.1">
    <property type="nucleotide sequence ID" value="NZ_VYGV01000009.1"/>
</dbReference>
<comment type="catalytic activity">
    <reaction evidence="1">
        <text>Hydrolyzes single-stranded DNA or mismatched double-stranded DNA and polynucleotides, releasing free uracil.</text>
        <dbReference type="EC" id="3.2.2.27"/>
    </reaction>
</comment>
<feature type="region of interest" description="Disordered" evidence="12">
    <location>
        <begin position="1"/>
        <end position="22"/>
    </location>
</feature>
<evidence type="ECO:0000256" key="10">
    <source>
        <dbReference type="ARBA" id="ARBA00023014"/>
    </source>
</evidence>
<feature type="domain" description="Uracil-DNA glycosylase-like" evidence="13">
    <location>
        <begin position="83"/>
        <end position="234"/>
    </location>
</feature>
<evidence type="ECO:0000256" key="2">
    <source>
        <dbReference type="ARBA" id="ARBA00006521"/>
    </source>
</evidence>
<keyword evidence="15" id="KW-1185">Reference proteome</keyword>
<dbReference type="SUPFAM" id="SSF52141">
    <property type="entry name" value="Uracil-DNA glycosylase-like"/>
    <property type="match status" value="1"/>
</dbReference>
<dbReference type="AlphaFoldDB" id="A0A7Y8GXT3"/>
<evidence type="ECO:0000256" key="1">
    <source>
        <dbReference type="ARBA" id="ARBA00001400"/>
    </source>
</evidence>
<dbReference type="InterPro" id="IPR005273">
    <property type="entry name" value="Ura-DNA_glyco_family4"/>
</dbReference>
<dbReference type="SMART" id="SM00987">
    <property type="entry name" value="UreE_C"/>
    <property type="match status" value="1"/>
</dbReference>
<dbReference type="Pfam" id="PF03167">
    <property type="entry name" value="UDG"/>
    <property type="match status" value="1"/>
</dbReference>
<dbReference type="Gene3D" id="3.40.470.10">
    <property type="entry name" value="Uracil-DNA glycosylase-like domain"/>
    <property type="match status" value="1"/>
</dbReference>
<keyword evidence="5" id="KW-0004">4Fe-4S</keyword>
<organism evidence="14 15">
    <name type="scientific">Hydrogenophaga aromaticivorans</name>
    <dbReference type="NCBI Taxonomy" id="2610898"/>
    <lineage>
        <taxon>Bacteria</taxon>
        <taxon>Pseudomonadati</taxon>
        <taxon>Pseudomonadota</taxon>
        <taxon>Betaproteobacteria</taxon>
        <taxon>Burkholderiales</taxon>
        <taxon>Comamonadaceae</taxon>
        <taxon>Hydrogenophaga</taxon>
    </lineage>
</organism>
<dbReference type="SMART" id="SM00986">
    <property type="entry name" value="UDG"/>
    <property type="match status" value="1"/>
</dbReference>
<dbReference type="InterPro" id="IPR051536">
    <property type="entry name" value="UDG_Type-4/5"/>
</dbReference>
<protein>
    <recommendedName>
        <fullName evidence="4">Type-4 uracil-DNA glycosylase</fullName>
        <ecNumber evidence="3">3.2.2.27</ecNumber>
    </recommendedName>
</protein>
<evidence type="ECO:0000313" key="14">
    <source>
        <dbReference type="EMBL" id="NWF45993.1"/>
    </source>
</evidence>
<evidence type="ECO:0000256" key="6">
    <source>
        <dbReference type="ARBA" id="ARBA00022723"/>
    </source>
</evidence>
<dbReference type="InterPro" id="IPR005122">
    <property type="entry name" value="Uracil-DNA_glycosylase-like"/>
</dbReference>
<keyword evidence="8" id="KW-0378">Hydrolase</keyword>
<keyword evidence="6" id="KW-0479">Metal-binding</keyword>
<keyword evidence="11" id="KW-0234">DNA repair</keyword>
<evidence type="ECO:0000259" key="13">
    <source>
        <dbReference type="SMART" id="SM00986"/>
    </source>
</evidence>
<evidence type="ECO:0000256" key="4">
    <source>
        <dbReference type="ARBA" id="ARBA00019403"/>
    </source>
</evidence>
<keyword evidence="7" id="KW-0227">DNA damage</keyword>
<dbReference type="PANTHER" id="PTHR33693">
    <property type="entry name" value="TYPE-5 URACIL-DNA GLYCOSYLASE"/>
    <property type="match status" value="1"/>
</dbReference>
<sequence>RRRCPAGRRRSPPRCRERGRRAARSAVRRSAWDTALRGADRPVAAPARLRPAGVDAMDWPALQAAVAGCEACGLCRSRQNTVFGVGDRQADWMVIGEAPGENEDLQGEPFVGVAGQLLDNMLRAIGRSRSGSGAQATYIANVLKCRPPANRNPLPEEVAQCEPYLARQVALVQPKIILAMGRFAVQSLLQTSEPIGKLRGQVHRYQGVPVIVTYHPAYLLRTPSDKAKAWADLCLALETAAASSDRSTAP</sequence>
<evidence type="ECO:0000256" key="8">
    <source>
        <dbReference type="ARBA" id="ARBA00022801"/>
    </source>
</evidence>
<dbReference type="InterPro" id="IPR036895">
    <property type="entry name" value="Uracil-DNA_glycosylase-like_sf"/>
</dbReference>
<dbReference type="CDD" id="cd10030">
    <property type="entry name" value="UDG-F4_TTUDGA_SPO1dp_like"/>
    <property type="match status" value="1"/>
</dbReference>
<evidence type="ECO:0000256" key="11">
    <source>
        <dbReference type="ARBA" id="ARBA00023204"/>
    </source>
</evidence>
<dbReference type="PANTHER" id="PTHR33693:SF1">
    <property type="entry name" value="TYPE-4 URACIL-DNA GLYCOSYLASE"/>
    <property type="match status" value="1"/>
</dbReference>
<dbReference type="Proteomes" id="UP000545507">
    <property type="component" value="Unassembled WGS sequence"/>
</dbReference>
<dbReference type="GO" id="GO:0006281">
    <property type="term" value="P:DNA repair"/>
    <property type="evidence" value="ECO:0007669"/>
    <property type="project" value="UniProtKB-KW"/>
</dbReference>
<comment type="caution">
    <text evidence="14">The sequence shown here is derived from an EMBL/GenBank/DDBJ whole genome shotgun (WGS) entry which is preliminary data.</text>
</comment>
<keyword evidence="9" id="KW-0408">Iron</keyword>
<dbReference type="GO" id="GO:0004844">
    <property type="term" value="F:uracil DNA N-glycosylase activity"/>
    <property type="evidence" value="ECO:0007669"/>
    <property type="project" value="UniProtKB-EC"/>
</dbReference>
<feature type="non-terminal residue" evidence="14">
    <location>
        <position position="1"/>
    </location>
</feature>
<dbReference type="GO" id="GO:0046872">
    <property type="term" value="F:metal ion binding"/>
    <property type="evidence" value="ECO:0007669"/>
    <property type="project" value="UniProtKB-KW"/>
</dbReference>
<evidence type="ECO:0000256" key="5">
    <source>
        <dbReference type="ARBA" id="ARBA00022485"/>
    </source>
</evidence>
<comment type="similarity">
    <text evidence="2">Belongs to the uracil-DNA glycosylase (UDG) superfamily. Type 4 (UDGa) family.</text>
</comment>
<evidence type="ECO:0000313" key="15">
    <source>
        <dbReference type="Proteomes" id="UP000545507"/>
    </source>
</evidence>
<evidence type="ECO:0000256" key="7">
    <source>
        <dbReference type="ARBA" id="ARBA00022763"/>
    </source>
</evidence>